<evidence type="ECO:0000256" key="2">
    <source>
        <dbReference type="ARBA" id="ARBA00023002"/>
    </source>
</evidence>
<dbReference type="PROSITE" id="PS00670">
    <property type="entry name" value="D_2_HYDROXYACID_DH_2"/>
    <property type="match status" value="1"/>
</dbReference>
<dbReference type="AlphaFoldDB" id="A0A1F5G710"/>
<dbReference type="PROSITE" id="PS00671">
    <property type="entry name" value="D_2_HYDROXYACID_DH_3"/>
    <property type="match status" value="1"/>
</dbReference>
<feature type="domain" description="D-isomer specific 2-hydroxyacid dehydrogenase catalytic" evidence="5">
    <location>
        <begin position="5"/>
        <end position="319"/>
    </location>
</feature>
<accession>A0A1F5G710</accession>
<dbReference type="InterPro" id="IPR036291">
    <property type="entry name" value="NAD(P)-bd_dom_sf"/>
</dbReference>
<dbReference type="InterPro" id="IPR006140">
    <property type="entry name" value="D-isomer_DH_NAD-bd"/>
</dbReference>
<name>A0A1F5G710_9BACT</name>
<dbReference type="InterPro" id="IPR029753">
    <property type="entry name" value="D-isomer_DH_CS"/>
</dbReference>
<dbReference type="Proteomes" id="UP000179102">
    <property type="component" value="Unassembled WGS sequence"/>
</dbReference>
<dbReference type="Gene3D" id="3.40.50.720">
    <property type="entry name" value="NAD(P)-binding Rossmann-like Domain"/>
    <property type="match status" value="2"/>
</dbReference>
<dbReference type="InterPro" id="IPR006139">
    <property type="entry name" value="D-isomer_2_OHA_DH_cat_dom"/>
</dbReference>
<dbReference type="PANTHER" id="PTHR10996">
    <property type="entry name" value="2-HYDROXYACID DEHYDROGENASE-RELATED"/>
    <property type="match status" value="1"/>
</dbReference>
<evidence type="ECO:0000259" key="6">
    <source>
        <dbReference type="Pfam" id="PF02826"/>
    </source>
</evidence>
<evidence type="ECO:0000256" key="1">
    <source>
        <dbReference type="ARBA" id="ARBA00005854"/>
    </source>
</evidence>
<dbReference type="PANTHER" id="PTHR10996:SF178">
    <property type="entry name" value="2-HYDROXYACID DEHYDROGENASE YGL185C-RELATED"/>
    <property type="match status" value="1"/>
</dbReference>
<evidence type="ECO:0000313" key="8">
    <source>
        <dbReference type="Proteomes" id="UP000179102"/>
    </source>
</evidence>
<feature type="domain" description="D-isomer specific 2-hydroxyacid dehydrogenase NAD-binding" evidence="6">
    <location>
        <begin position="110"/>
        <end position="288"/>
    </location>
</feature>
<dbReference type="SUPFAM" id="SSF52283">
    <property type="entry name" value="Formate/glycerate dehydrogenase catalytic domain-like"/>
    <property type="match status" value="1"/>
</dbReference>
<proteinExistence type="inferred from homology"/>
<evidence type="ECO:0000259" key="5">
    <source>
        <dbReference type="Pfam" id="PF00389"/>
    </source>
</evidence>
<dbReference type="GO" id="GO:0030267">
    <property type="term" value="F:glyoxylate reductase (NADPH) activity"/>
    <property type="evidence" value="ECO:0007669"/>
    <property type="project" value="TreeGrafter"/>
</dbReference>
<dbReference type="CDD" id="cd05301">
    <property type="entry name" value="GDH"/>
    <property type="match status" value="1"/>
</dbReference>
<organism evidence="7 8">
    <name type="scientific">Candidatus Curtissbacteria bacterium RIFCSPHIGHO2_01_FULL_41_11</name>
    <dbReference type="NCBI Taxonomy" id="1797711"/>
    <lineage>
        <taxon>Bacteria</taxon>
        <taxon>Candidatus Curtissiibacteriota</taxon>
    </lineage>
</organism>
<evidence type="ECO:0000256" key="3">
    <source>
        <dbReference type="ARBA" id="ARBA00023027"/>
    </source>
</evidence>
<dbReference type="InterPro" id="IPR050223">
    <property type="entry name" value="D-isomer_2-hydroxyacid_DH"/>
</dbReference>
<dbReference type="FunFam" id="3.40.50.720:FF:000203">
    <property type="entry name" value="D-3-phosphoglycerate dehydrogenase (SerA)"/>
    <property type="match status" value="1"/>
</dbReference>
<comment type="similarity">
    <text evidence="1 4">Belongs to the D-isomer specific 2-hydroxyacid dehydrogenase family.</text>
</comment>
<dbReference type="Pfam" id="PF00389">
    <property type="entry name" value="2-Hacid_dh"/>
    <property type="match status" value="1"/>
</dbReference>
<gene>
    <name evidence="7" type="ORF">A2870_03015</name>
</gene>
<comment type="caution">
    <text evidence="7">The sequence shown here is derived from an EMBL/GenBank/DDBJ whole genome shotgun (WGS) entry which is preliminary data.</text>
</comment>
<evidence type="ECO:0000256" key="4">
    <source>
        <dbReference type="RuleBase" id="RU003719"/>
    </source>
</evidence>
<dbReference type="GO" id="GO:0051287">
    <property type="term" value="F:NAD binding"/>
    <property type="evidence" value="ECO:0007669"/>
    <property type="project" value="InterPro"/>
</dbReference>
<sequence>MRKVYITVKIPEIASEILRKKGFSVDVNDGDRRLNGRELRDVFAKYGAVITTIGDKVDEEVIDAAGIELKIISNYAVGFDNINVLYAKRHGIVVTNTPGIAGESVAEHTFALILACAKNLLEADKFVRRGKYHKWDPMAFVTPQIWGKTMGIIGLGRIGTYVGHIAYGGFRMNILYSDIVRSEDFEMLTEAKYCRVEQVLKESDIVTLHLPLTPVTQHLIGRKELGMMKSGAILINTARGPVVDEKALIWALTNNKIAMAGLDVYEHEPSIPHELTTLGNVILTPHIASATVETREAMAKIAAENIIAVFEGKTPEGLVVVS</sequence>
<protein>
    <recommendedName>
        <fullName evidence="9">D-glycerate dehydrogenase</fullName>
    </recommendedName>
</protein>
<dbReference type="SUPFAM" id="SSF51735">
    <property type="entry name" value="NAD(P)-binding Rossmann-fold domains"/>
    <property type="match status" value="1"/>
</dbReference>
<dbReference type="GO" id="GO:0016618">
    <property type="term" value="F:hydroxypyruvate reductase [NAD(P)H] activity"/>
    <property type="evidence" value="ECO:0007669"/>
    <property type="project" value="TreeGrafter"/>
</dbReference>
<evidence type="ECO:0008006" key="9">
    <source>
        <dbReference type="Google" id="ProtNLM"/>
    </source>
</evidence>
<evidence type="ECO:0000313" key="7">
    <source>
        <dbReference type="EMBL" id="OGD87619.1"/>
    </source>
</evidence>
<dbReference type="Pfam" id="PF02826">
    <property type="entry name" value="2-Hacid_dh_C"/>
    <property type="match status" value="1"/>
</dbReference>
<dbReference type="EMBL" id="MFAZ01000011">
    <property type="protein sequence ID" value="OGD87619.1"/>
    <property type="molecule type" value="Genomic_DNA"/>
</dbReference>
<keyword evidence="3" id="KW-0520">NAD</keyword>
<dbReference type="GO" id="GO:0005829">
    <property type="term" value="C:cytosol"/>
    <property type="evidence" value="ECO:0007669"/>
    <property type="project" value="TreeGrafter"/>
</dbReference>
<keyword evidence="2 4" id="KW-0560">Oxidoreductase</keyword>
<dbReference type="STRING" id="1797711.A2870_03015"/>
<reference evidence="7 8" key="1">
    <citation type="journal article" date="2016" name="Nat. Commun.">
        <title>Thousands of microbial genomes shed light on interconnected biogeochemical processes in an aquifer system.</title>
        <authorList>
            <person name="Anantharaman K."/>
            <person name="Brown C.T."/>
            <person name="Hug L.A."/>
            <person name="Sharon I."/>
            <person name="Castelle C.J."/>
            <person name="Probst A.J."/>
            <person name="Thomas B.C."/>
            <person name="Singh A."/>
            <person name="Wilkins M.J."/>
            <person name="Karaoz U."/>
            <person name="Brodie E.L."/>
            <person name="Williams K.H."/>
            <person name="Hubbard S.S."/>
            <person name="Banfield J.F."/>
        </authorList>
    </citation>
    <scope>NUCLEOTIDE SEQUENCE [LARGE SCALE GENOMIC DNA]</scope>
</reference>